<organism evidence="3 4">
    <name type="scientific">Clavelina lepadiformis</name>
    <name type="common">Light-bulb sea squirt</name>
    <name type="synonym">Ascidia lepadiformis</name>
    <dbReference type="NCBI Taxonomy" id="159417"/>
    <lineage>
        <taxon>Eukaryota</taxon>
        <taxon>Metazoa</taxon>
        <taxon>Chordata</taxon>
        <taxon>Tunicata</taxon>
        <taxon>Ascidiacea</taxon>
        <taxon>Aplousobranchia</taxon>
        <taxon>Clavelinidae</taxon>
        <taxon>Clavelina</taxon>
    </lineage>
</organism>
<dbReference type="PANTHER" id="PTHR31698:SF11">
    <property type="entry name" value="LYSOZYME G"/>
    <property type="match status" value="1"/>
</dbReference>
<dbReference type="CDD" id="cd01021">
    <property type="entry name" value="GEWL"/>
    <property type="match status" value="1"/>
</dbReference>
<dbReference type="Gene3D" id="1.10.530.10">
    <property type="match status" value="1"/>
</dbReference>
<dbReference type="Proteomes" id="UP001642483">
    <property type="component" value="Unassembled WGS sequence"/>
</dbReference>
<dbReference type="EMBL" id="CAWYQH010000130">
    <property type="protein sequence ID" value="CAK8692295.1"/>
    <property type="molecule type" value="Genomic_DNA"/>
</dbReference>
<sequence>MRRKAQTWSKHVASVRDSNGCYGDIMDVDTTGASEETASQDGLSAGNLPVIVTFFTKHKTQMAATDLSAMAQYKPLIEQAASNLCVDPAVIAGIISRETRAGKAIKNSNGYGSDGHGYGLMQVDDRYHQIQGGPYSLDNIMQGTQILIDMINGVQSKHRDWTQDMDLKGGICAYNSGVSNVQTYDNMDVGTTGNDYSNDVTARAQYYEENECYHGGQSDIDRLVHGTFFSVPSHPIPWDISHGIPVGIPFPWTSLDIDKHLETKKHKSSIDAVASSSRVTKFCTKNCNTNFGGVKRRGKNNVIFKLK</sequence>
<evidence type="ECO:0000313" key="4">
    <source>
        <dbReference type="Proteomes" id="UP001642483"/>
    </source>
</evidence>
<dbReference type="InterPro" id="IPR002152">
    <property type="entry name" value="Glyco_hydro_23"/>
</dbReference>
<keyword evidence="4" id="KW-1185">Reference proteome</keyword>
<comment type="similarity">
    <text evidence="1">Belongs to the glycosyl hydrolase 23 family.</text>
</comment>
<reference evidence="3 4" key="1">
    <citation type="submission" date="2024-02" db="EMBL/GenBank/DDBJ databases">
        <authorList>
            <person name="Daric V."/>
            <person name="Darras S."/>
        </authorList>
    </citation>
    <scope>NUCLEOTIDE SEQUENCE [LARGE SCALE GENOMIC DNA]</scope>
</reference>
<proteinExistence type="inferred from homology"/>
<comment type="caution">
    <text evidence="3">The sequence shown here is derived from an EMBL/GenBank/DDBJ whole genome shotgun (WGS) entry which is preliminary data.</text>
</comment>
<dbReference type="PRINTS" id="PR00749">
    <property type="entry name" value="LYSOZYMEG"/>
</dbReference>
<evidence type="ECO:0000313" key="3">
    <source>
        <dbReference type="EMBL" id="CAK8692295.1"/>
    </source>
</evidence>
<evidence type="ECO:0000256" key="1">
    <source>
        <dbReference type="ARBA" id="ARBA00008902"/>
    </source>
</evidence>
<name>A0ABP0GPY6_CLALP</name>
<dbReference type="InterPro" id="IPR023346">
    <property type="entry name" value="Lysozyme-like_dom_sf"/>
</dbReference>
<dbReference type="SUPFAM" id="SSF53955">
    <property type="entry name" value="Lysozyme-like"/>
    <property type="match status" value="1"/>
</dbReference>
<dbReference type="EMBL" id="CAWYQH010000130">
    <property type="protein sequence ID" value="CAK8692294.1"/>
    <property type="molecule type" value="Genomic_DNA"/>
</dbReference>
<protein>
    <recommendedName>
        <fullName evidence="5">Lysozyme g</fullName>
    </recommendedName>
</protein>
<accession>A0ABP0GPY6</accession>
<evidence type="ECO:0008006" key="5">
    <source>
        <dbReference type="Google" id="ProtNLM"/>
    </source>
</evidence>
<gene>
    <name evidence="2" type="ORF">CVLEPA_LOCUS25015</name>
    <name evidence="3" type="ORF">CVLEPA_LOCUS25016</name>
</gene>
<evidence type="ECO:0000313" key="2">
    <source>
        <dbReference type="EMBL" id="CAK8692294.1"/>
    </source>
</evidence>
<dbReference type="PANTHER" id="PTHR31698">
    <property type="entry name" value="LYSOZYME G FAMILY MEMBER"/>
    <property type="match status" value="1"/>
</dbReference>